<dbReference type="InterPro" id="IPR006094">
    <property type="entry name" value="Oxid_FAD_bind_N"/>
</dbReference>
<dbReference type="AlphaFoldDB" id="A0A9P6UNI5"/>
<dbReference type="Gene3D" id="3.30.43.10">
    <property type="entry name" value="Uridine Diphospho-n-acetylenolpyruvylglucosamine Reductase, domain 2"/>
    <property type="match status" value="1"/>
</dbReference>
<evidence type="ECO:0000256" key="2">
    <source>
        <dbReference type="ARBA" id="ARBA00013136"/>
    </source>
</evidence>
<evidence type="ECO:0000313" key="7">
    <source>
        <dbReference type="Proteomes" id="UP000823405"/>
    </source>
</evidence>
<evidence type="ECO:0000259" key="5">
    <source>
        <dbReference type="PROSITE" id="PS51387"/>
    </source>
</evidence>
<dbReference type="InterPro" id="IPR007173">
    <property type="entry name" value="ALO_C"/>
</dbReference>
<comment type="pathway">
    <text evidence="1">Cofactor biosynthesis; D-erythroascorbate biosynthesis; dehydro-D-arabinono-1,4-lactone from D-arabinose: step 2/2.</text>
</comment>
<dbReference type="InterPro" id="IPR016166">
    <property type="entry name" value="FAD-bd_PCMH"/>
</dbReference>
<comment type="caution">
    <text evidence="6">The sequence shown here is derived from an EMBL/GenBank/DDBJ whole genome shotgun (WGS) entry which is preliminary data.</text>
</comment>
<dbReference type="Pfam" id="PF01565">
    <property type="entry name" value="FAD_binding_4"/>
    <property type="match status" value="1"/>
</dbReference>
<proteinExistence type="predicted"/>
<keyword evidence="7" id="KW-1185">Reference proteome</keyword>
<dbReference type="PROSITE" id="PS51387">
    <property type="entry name" value="FAD_PCMH"/>
    <property type="match status" value="1"/>
</dbReference>
<dbReference type="Gene3D" id="3.30.465.10">
    <property type="match status" value="1"/>
</dbReference>
<protein>
    <recommendedName>
        <fullName evidence="2">D-arabinono-1,4-lactone oxidase</fullName>
        <ecNumber evidence="2">1.1.3.37</ecNumber>
    </recommendedName>
    <alternativeName>
        <fullName evidence="4">L-galactono-gamma-lactone oxidase</fullName>
    </alternativeName>
</protein>
<name>A0A9P6UNI5_9FUNG</name>
<dbReference type="Pfam" id="PF04030">
    <property type="entry name" value="ALO"/>
    <property type="match status" value="1"/>
</dbReference>
<evidence type="ECO:0000256" key="1">
    <source>
        <dbReference type="ARBA" id="ARBA00005083"/>
    </source>
</evidence>
<keyword evidence="3" id="KW-0560">Oxidoreductase</keyword>
<dbReference type="InterPro" id="IPR036318">
    <property type="entry name" value="FAD-bd_PCMH-like_sf"/>
</dbReference>
<dbReference type="InterPro" id="IPR016167">
    <property type="entry name" value="FAD-bd_PCMH_sub1"/>
</dbReference>
<dbReference type="Gene3D" id="3.30.70.2520">
    <property type="match status" value="1"/>
</dbReference>
<dbReference type="GO" id="GO:0003885">
    <property type="term" value="F:D-arabinono-1,4-lactone oxidase activity"/>
    <property type="evidence" value="ECO:0007669"/>
    <property type="project" value="UniProtKB-EC"/>
</dbReference>
<dbReference type="GO" id="GO:0016020">
    <property type="term" value="C:membrane"/>
    <property type="evidence" value="ECO:0007669"/>
    <property type="project" value="InterPro"/>
</dbReference>
<organism evidence="6 7">
    <name type="scientific">Linnemannia gamsii</name>
    <dbReference type="NCBI Taxonomy" id="64522"/>
    <lineage>
        <taxon>Eukaryota</taxon>
        <taxon>Fungi</taxon>
        <taxon>Fungi incertae sedis</taxon>
        <taxon>Mucoromycota</taxon>
        <taxon>Mortierellomycotina</taxon>
        <taxon>Mortierellomycetes</taxon>
        <taxon>Mortierellales</taxon>
        <taxon>Mortierellaceae</taxon>
        <taxon>Linnemannia</taxon>
    </lineage>
</organism>
<dbReference type="EC" id="1.1.3.37" evidence="2"/>
<dbReference type="InterPro" id="IPR016169">
    <property type="entry name" value="FAD-bd_PCMH_sub2"/>
</dbReference>
<feature type="domain" description="FAD-binding PCMH-type" evidence="5">
    <location>
        <begin position="54"/>
        <end position="218"/>
    </location>
</feature>
<dbReference type="PIRSF" id="PIRSF000136">
    <property type="entry name" value="LGO_GLO"/>
    <property type="match status" value="1"/>
</dbReference>
<evidence type="ECO:0000256" key="3">
    <source>
        <dbReference type="ARBA" id="ARBA00023002"/>
    </source>
</evidence>
<dbReference type="OrthoDB" id="610608at2759"/>
<dbReference type="SUPFAM" id="SSF56176">
    <property type="entry name" value="FAD-binding/transporter-associated domain-like"/>
    <property type="match status" value="1"/>
</dbReference>
<dbReference type="PANTHER" id="PTHR43762:SF1">
    <property type="entry name" value="D-ARABINONO-1,4-LACTONE OXIDASE"/>
    <property type="match status" value="1"/>
</dbReference>
<reference evidence="6" key="1">
    <citation type="journal article" date="2020" name="Fungal Divers.">
        <title>Resolving the Mortierellaceae phylogeny through synthesis of multi-gene phylogenetics and phylogenomics.</title>
        <authorList>
            <person name="Vandepol N."/>
            <person name="Liber J."/>
            <person name="Desiro A."/>
            <person name="Na H."/>
            <person name="Kennedy M."/>
            <person name="Barry K."/>
            <person name="Grigoriev I.V."/>
            <person name="Miller A.N."/>
            <person name="O'Donnell K."/>
            <person name="Stajich J.E."/>
            <person name="Bonito G."/>
        </authorList>
    </citation>
    <scope>NUCLEOTIDE SEQUENCE</scope>
    <source>
        <strain evidence="6">NVP60</strain>
    </source>
</reference>
<evidence type="ECO:0000313" key="6">
    <source>
        <dbReference type="EMBL" id="KAG0312869.1"/>
    </source>
</evidence>
<dbReference type="GO" id="GO:0071949">
    <property type="term" value="F:FAD binding"/>
    <property type="evidence" value="ECO:0007669"/>
    <property type="project" value="InterPro"/>
</dbReference>
<sequence>MTTYPAYTPPASLKPTAAAATAEEPIVMLGSPMAIVDGVSFSSGDNWTNWANSLSATPERLFYPNTLEDLQVIIREATENKKKVRCVGNGHSWSGTAVTQDYMVSINNMSKIEKPVEGEDGEWTVTIEMGVEVKELDEFLRKHDPSLALASNVMPTDHGAGLDSRTVSDTLTEITIVNAYGELHIYSEADDPEAFNIACINLGLLGIVYTATFKLTPMSQYRLRAIDSYEPLATYFQGGPEGGLKLKEMVLGNDSTEILYWPHDKFLQTEKNEHFWLKQWKRTQDPAESHVLDKYKDQPPTVDHPAFAAFKIGDVVKEIPDAVHFDVISDGEGTGEAKLFDASAGFKLLPDFSNFVECFNELIEKNYEFSTSQFPERIMTCLEVRFLRASRKMMSFVYDAQADEEDTIYCMINVLGARDTPGFVEYSQNVLAGWIDKYNAKPHWAKVWEQIPGVIPALRREYKDQLAVLNRVRKTQDPFDMFVNDTWRPLLEERED</sequence>
<dbReference type="Proteomes" id="UP000823405">
    <property type="component" value="Unassembled WGS sequence"/>
</dbReference>
<dbReference type="PANTHER" id="PTHR43762">
    <property type="entry name" value="L-GULONOLACTONE OXIDASE"/>
    <property type="match status" value="1"/>
</dbReference>
<dbReference type="EMBL" id="JAAAIN010000572">
    <property type="protein sequence ID" value="KAG0312869.1"/>
    <property type="molecule type" value="Genomic_DNA"/>
</dbReference>
<accession>A0A9P6UNI5</accession>
<gene>
    <name evidence="6" type="ORF">BGZ97_010762</name>
</gene>
<evidence type="ECO:0000256" key="4">
    <source>
        <dbReference type="ARBA" id="ARBA00033418"/>
    </source>
</evidence>
<dbReference type="InterPro" id="IPR010031">
    <property type="entry name" value="FAD_lactone_oxidase-like"/>
</dbReference>